<evidence type="ECO:0000313" key="3">
    <source>
        <dbReference type="Proteomes" id="UP001596227"/>
    </source>
</evidence>
<name>A0ABW1UGV9_9LACO</name>
<evidence type="ECO:0000256" key="1">
    <source>
        <dbReference type="SAM" id="Phobius"/>
    </source>
</evidence>
<dbReference type="Proteomes" id="UP001596227">
    <property type="component" value="Unassembled WGS sequence"/>
</dbReference>
<feature type="transmembrane region" description="Helical" evidence="1">
    <location>
        <begin position="12"/>
        <end position="29"/>
    </location>
</feature>
<organism evidence="2 3">
    <name type="scientific">Lactiplantibacillus daoliensis</name>
    <dbReference type="NCBI Taxonomy" id="2559916"/>
    <lineage>
        <taxon>Bacteria</taxon>
        <taxon>Bacillati</taxon>
        <taxon>Bacillota</taxon>
        <taxon>Bacilli</taxon>
        <taxon>Lactobacillales</taxon>
        <taxon>Lactobacillaceae</taxon>
        <taxon>Lactiplantibacillus</taxon>
    </lineage>
</organism>
<protein>
    <submittedName>
        <fullName evidence="2">Uncharacterized protein</fullName>
    </submittedName>
</protein>
<reference evidence="3" key="1">
    <citation type="journal article" date="2019" name="Int. J. Syst. Evol. Microbiol.">
        <title>The Global Catalogue of Microorganisms (GCM) 10K type strain sequencing project: providing services to taxonomists for standard genome sequencing and annotation.</title>
        <authorList>
            <consortium name="The Broad Institute Genomics Platform"/>
            <consortium name="The Broad Institute Genome Sequencing Center for Infectious Disease"/>
            <person name="Wu L."/>
            <person name="Ma J."/>
        </authorList>
    </citation>
    <scope>NUCLEOTIDE SEQUENCE [LARGE SCALE GENOMIC DNA]</scope>
    <source>
        <strain evidence="3">CCM 8934</strain>
    </source>
</reference>
<keyword evidence="1" id="KW-1133">Transmembrane helix</keyword>
<accession>A0ABW1UGV9</accession>
<keyword evidence="3" id="KW-1185">Reference proteome</keyword>
<comment type="caution">
    <text evidence="2">The sequence shown here is derived from an EMBL/GenBank/DDBJ whole genome shotgun (WGS) entry which is preliminary data.</text>
</comment>
<feature type="transmembrane region" description="Helical" evidence="1">
    <location>
        <begin position="35"/>
        <end position="50"/>
    </location>
</feature>
<keyword evidence="1" id="KW-0812">Transmembrane</keyword>
<dbReference type="EMBL" id="JBHSSB010000016">
    <property type="protein sequence ID" value="MFC6295338.1"/>
    <property type="molecule type" value="Genomic_DNA"/>
</dbReference>
<proteinExistence type="predicted"/>
<keyword evidence="1" id="KW-0472">Membrane</keyword>
<sequence>MPKWILDWSEGALIFIGVLTLVSVILLNVPLRETLPVDFFYMLITFYFAWRRSKQTKK</sequence>
<evidence type="ECO:0000313" key="2">
    <source>
        <dbReference type="EMBL" id="MFC6295338.1"/>
    </source>
</evidence>
<gene>
    <name evidence="2" type="ORF">ACFQH1_08990</name>
</gene>